<dbReference type="Pfam" id="PF12728">
    <property type="entry name" value="HTH_17"/>
    <property type="match status" value="1"/>
</dbReference>
<accession>A0A1F5GH43</accession>
<dbReference type="InterPro" id="IPR010093">
    <property type="entry name" value="SinI_DNA-bd"/>
</dbReference>
<protein>
    <recommendedName>
        <fullName evidence="1">Helix-turn-helix domain-containing protein</fullName>
    </recommendedName>
</protein>
<dbReference type="AlphaFoldDB" id="A0A1F5GH43"/>
<dbReference type="NCBIfam" id="TIGR01764">
    <property type="entry name" value="excise"/>
    <property type="match status" value="1"/>
</dbReference>
<evidence type="ECO:0000259" key="1">
    <source>
        <dbReference type="Pfam" id="PF12728"/>
    </source>
</evidence>
<reference evidence="2 3" key="1">
    <citation type="journal article" date="2016" name="Nat. Commun.">
        <title>Thousands of microbial genomes shed light on interconnected biogeochemical processes in an aquifer system.</title>
        <authorList>
            <person name="Anantharaman K."/>
            <person name="Brown C.T."/>
            <person name="Hug L.A."/>
            <person name="Sharon I."/>
            <person name="Castelle C.J."/>
            <person name="Probst A.J."/>
            <person name="Thomas B.C."/>
            <person name="Singh A."/>
            <person name="Wilkins M.J."/>
            <person name="Karaoz U."/>
            <person name="Brodie E.L."/>
            <person name="Williams K.H."/>
            <person name="Hubbard S.S."/>
            <person name="Banfield J.F."/>
        </authorList>
    </citation>
    <scope>NUCLEOTIDE SEQUENCE [LARGE SCALE GENOMIC DNA]</scope>
</reference>
<organism evidence="2 3">
    <name type="scientific">Candidatus Curtissbacteria bacterium RIFCSPHIGHO2_02_FULL_42_15</name>
    <dbReference type="NCBI Taxonomy" id="1797716"/>
    <lineage>
        <taxon>Bacteria</taxon>
        <taxon>Candidatus Curtissiibacteriota</taxon>
    </lineage>
</organism>
<dbReference type="STRING" id="1797716.A3D07_02020"/>
<dbReference type="EMBL" id="MFBF01000023">
    <property type="protein sequence ID" value="OGD91182.1"/>
    <property type="molecule type" value="Genomic_DNA"/>
</dbReference>
<comment type="caution">
    <text evidence="2">The sequence shown here is derived from an EMBL/GenBank/DDBJ whole genome shotgun (WGS) entry which is preliminary data.</text>
</comment>
<dbReference type="Proteomes" id="UP000177124">
    <property type="component" value="Unassembled WGS sequence"/>
</dbReference>
<name>A0A1F5GH43_9BACT</name>
<gene>
    <name evidence="2" type="ORF">A3D07_02020</name>
</gene>
<feature type="domain" description="Helix-turn-helix" evidence="1">
    <location>
        <begin position="7"/>
        <end position="49"/>
    </location>
</feature>
<proteinExistence type="predicted"/>
<evidence type="ECO:0000313" key="3">
    <source>
        <dbReference type="Proteomes" id="UP000177124"/>
    </source>
</evidence>
<dbReference type="GO" id="GO:0003677">
    <property type="term" value="F:DNA binding"/>
    <property type="evidence" value="ECO:0007669"/>
    <property type="project" value="InterPro"/>
</dbReference>
<evidence type="ECO:0000313" key="2">
    <source>
        <dbReference type="EMBL" id="OGD91182.1"/>
    </source>
</evidence>
<sequence length="93" mass="10811">MNVSAKVYTPEQVASMLQLSKNTVYNLISRGEIIAKKIGKVYRIPAKSLSFIFEGLDYDLYQKEQEDLKNLPQIQKALSKARYKLWRRKSKSL</sequence>
<dbReference type="InterPro" id="IPR041657">
    <property type="entry name" value="HTH_17"/>
</dbReference>